<proteinExistence type="predicted"/>
<feature type="region of interest" description="Disordered" evidence="2">
    <location>
        <begin position="1"/>
        <end position="34"/>
    </location>
</feature>
<sequence>DQSSNPTSSTNPNPKGRNRRRSKQRIENSNLEEQSHPIVTMTDNRTMAELLRVPTEGYTKAIVVPSILAEQFELTHGLINMMTTDQFFGLEKDNPHDHIRWFNKITSTIKYKDVPSSAIKLMLFPFSLTGAAHRWLEKEPSRSITTWEDLAWDRYKDLLRACPHHGFTELHQLDTFYNALNPADQDSLNAIAGGNLLERKIAKLTHAVNQQTNAVTTAMMAILKQFQATPPPAHVKAVEETCVTCGGAHPYHQCLAAGGNTFSELGWIHAAATVNYNQGNLGYRPPGLANQIRPPGFAQPNVQNNQNRFGPPQGFNRRNEQFYQASAPQNQNVHLNELEKVRRMNEANMKAMQTQIDMVKNELRNKMKSSIQTSLSNQTNEIKNMMASLLQINTTSTSGPGSLPSNNVANPNGKLKAITTRSGLVIDGPTIPTPSRSINLEEDERAENTFTAEYTIKVPPPPA</sequence>
<evidence type="ECO:0000256" key="1">
    <source>
        <dbReference type="SAM" id="Coils"/>
    </source>
</evidence>
<dbReference type="PANTHER" id="PTHR33223:SF11">
    <property type="entry name" value="ELEMENT PROTEIN, PUTATIVE-RELATED"/>
    <property type="match status" value="1"/>
</dbReference>
<dbReference type="AlphaFoldDB" id="A0A699L476"/>
<organism evidence="3">
    <name type="scientific">Tanacetum cinerariifolium</name>
    <name type="common">Dalmatian daisy</name>
    <name type="synonym">Chrysanthemum cinerariifolium</name>
    <dbReference type="NCBI Taxonomy" id="118510"/>
    <lineage>
        <taxon>Eukaryota</taxon>
        <taxon>Viridiplantae</taxon>
        <taxon>Streptophyta</taxon>
        <taxon>Embryophyta</taxon>
        <taxon>Tracheophyta</taxon>
        <taxon>Spermatophyta</taxon>
        <taxon>Magnoliopsida</taxon>
        <taxon>eudicotyledons</taxon>
        <taxon>Gunneridae</taxon>
        <taxon>Pentapetalae</taxon>
        <taxon>asterids</taxon>
        <taxon>campanulids</taxon>
        <taxon>Asterales</taxon>
        <taxon>Asteraceae</taxon>
        <taxon>Asteroideae</taxon>
        <taxon>Anthemideae</taxon>
        <taxon>Anthemidinae</taxon>
        <taxon>Tanacetum</taxon>
    </lineage>
</organism>
<protein>
    <recommendedName>
        <fullName evidence="4">Reverse transcriptase domain-containing protein</fullName>
    </recommendedName>
</protein>
<keyword evidence="1" id="KW-0175">Coiled coil</keyword>
<dbReference type="PANTHER" id="PTHR33223">
    <property type="entry name" value="CCHC-TYPE DOMAIN-CONTAINING PROTEIN"/>
    <property type="match status" value="1"/>
</dbReference>
<name>A0A699L476_TANCI</name>
<evidence type="ECO:0008006" key="4">
    <source>
        <dbReference type="Google" id="ProtNLM"/>
    </source>
</evidence>
<evidence type="ECO:0000313" key="3">
    <source>
        <dbReference type="EMBL" id="GFB24809.1"/>
    </source>
</evidence>
<comment type="caution">
    <text evidence="3">The sequence shown here is derived from an EMBL/GenBank/DDBJ whole genome shotgun (WGS) entry which is preliminary data.</text>
</comment>
<reference evidence="3" key="1">
    <citation type="journal article" date="2019" name="Sci. Rep.">
        <title>Draft genome of Tanacetum cinerariifolium, the natural source of mosquito coil.</title>
        <authorList>
            <person name="Yamashiro T."/>
            <person name="Shiraishi A."/>
            <person name="Satake H."/>
            <person name="Nakayama K."/>
        </authorList>
    </citation>
    <scope>NUCLEOTIDE SEQUENCE</scope>
</reference>
<dbReference type="EMBL" id="BKCJ010584704">
    <property type="protein sequence ID" value="GFB24809.1"/>
    <property type="molecule type" value="Genomic_DNA"/>
</dbReference>
<evidence type="ECO:0000256" key="2">
    <source>
        <dbReference type="SAM" id="MobiDB-lite"/>
    </source>
</evidence>
<feature type="non-terminal residue" evidence="3">
    <location>
        <position position="1"/>
    </location>
</feature>
<feature type="compositionally biased region" description="Low complexity" evidence="2">
    <location>
        <begin position="1"/>
        <end position="14"/>
    </location>
</feature>
<gene>
    <name evidence="3" type="ORF">Tci_696780</name>
</gene>
<feature type="coiled-coil region" evidence="1">
    <location>
        <begin position="335"/>
        <end position="369"/>
    </location>
</feature>
<accession>A0A699L476</accession>